<keyword evidence="1" id="KW-0540">Nuclease</keyword>
<dbReference type="Gene3D" id="3.40.1350.10">
    <property type="match status" value="1"/>
</dbReference>
<dbReference type="AlphaFoldDB" id="D9PYZ0"/>
<sequence>MPRYFSLILRHYSIYLGLHRELGEPVLRASESIAASRLESMGFRVLEFHRKVIVDGVEASDIDIVAEKDNVLYAVEVKAGLVDVSSVRQAYVNSVLTGMRPAIVARGYSDEAARAVASRLGVEVIILDDQLFVQPDELRELIVDAVEEALERVTLPLSFCGSLSEEELRAVKAIASAEDFSSAAKALGVTTEQLGRLVESMRRRGVMPRGDFRAMRVASRLLLLCSR</sequence>
<evidence type="ECO:0000313" key="2">
    <source>
        <dbReference type="Proteomes" id="UP000000346"/>
    </source>
</evidence>
<reference evidence="1 2" key="1">
    <citation type="journal article" date="2010" name="Appl. Environ. Microbiol.">
        <title>The genome sequence of the crenarchaeon Acidilobus saccharovorans supports a new order, Acidilobales, and suggests an important ecological role in terrestrial acidic hot springs.</title>
        <authorList>
            <person name="Mardanov A.V."/>
            <person name="Svetlitchnyi V.A."/>
            <person name="Beletsky A.V."/>
            <person name="Prokofeva M.I."/>
            <person name="Bonch-Osmolovskaya E.A."/>
            <person name="Ravin N.V."/>
            <person name="Skryabin K.G."/>
        </authorList>
    </citation>
    <scope>NUCLEOTIDE SEQUENCE [LARGE SCALE GENOMIC DNA]</scope>
    <source>
        <strain evidence="2">DSM 16705 / JCM 18335 / VKM B-2471 / 345-15</strain>
    </source>
</reference>
<accession>D9PYZ0</accession>
<dbReference type="Proteomes" id="UP000000346">
    <property type="component" value="Chromosome"/>
</dbReference>
<keyword evidence="2" id="KW-1185">Reference proteome</keyword>
<evidence type="ECO:0000313" key="1">
    <source>
        <dbReference type="EMBL" id="ADL19777.1"/>
    </source>
</evidence>
<dbReference type="GeneID" id="9499629"/>
<dbReference type="InterPro" id="IPR011856">
    <property type="entry name" value="tRNA_endonuc-like_dom_sf"/>
</dbReference>
<dbReference type="EMBL" id="CP001742">
    <property type="protein sequence ID" value="ADL19777.1"/>
    <property type="molecule type" value="Genomic_DNA"/>
</dbReference>
<dbReference type="eggNOG" id="arCOG04306">
    <property type="taxonomic scope" value="Archaea"/>
</dbReference>
<dbReference type="HOGENOM" id="CLU_088484_0_0_2"/>
<keyword evidence="1" id="KW-0378">Hydrolase</keyword>
<dbReference type="GO" id="GO:0003676">
    <property type="term" value="F:nucleic acid binding"/>
    <property type="evidence" value="ECO:0007669"/>
    <property type="project" value="InterPro"/>
</dbReference>
<dbReference type="KEGG" id="asc:ASAC_1372"/>
<gene>
    <name evidence="1" type="ordered locus">ASAC_1372</name>
</gene>
<dbReference type="InterPro" id="IPR011335">
    <property type="entry name" value="Restrct_endonuc-II-like"/>
</dbReference>
<dbReference type="RefSeq" id="WP_013267289.1">
    <property type="nucleotide sequence ID" value="NC_014374.1"/>
</dbReference>
<dbReference type="GO" id="GO:0004519">
    <property type="term" value="F:endonuclease activity"/>
    <property type="evidence" value="ECO:0007669"/>
    <property type="project" value="UniProtKB-KW"/>
</dbReference>
<name>D9PYZ0_ACIS3</name>
<protein>
    <submittedName>
        <fullName evidence="1">Endonuclease of RecB family</fullName>
    </submittedName>
</protein>
<keyword evidence="1" id="KW-0255">Endonuclease</keyword>
<dbReference type="SUPFAM" id="SSF52980">
    <property type="entry name" value="Restriction endonuclease-like"/>
    <property type="match status" value="1"/>
</dbReference>
<dbReference type="STRING" id="666510.ASAC_1372"/>
<dbReference type="PANTHER" id="PTHR34314">
    <property type="entry name" value="CRENARCHAEAL PROTEIN, PUTATIVE-RELATED"/>
    <property type="match status" value="1"/>
</dbReference>
<organism evidence="1 2">
    <name type="scientific">Acidilobus saccharovorans (strain DSM 16705 / JCM 18335 / VKM B-2471 / 345-15)</name>
    <dbReference type="NCBI Taxonomy" id="666510"/>
    <lineage>
        <taxon>Archaea</taxon>
        <taxon>Thermoproteota</taxon>
        <taxon>Thermoprotei</taxon>
        <taxon>Acidilobales</taxon>
        <taxon>Acidilobaceae</taxon>
        <taxon>Acidilobus</taxon>
    </lineage>
</organism>
<proteinExistence type="predicted"/>
<dbReference type="PANTHER" id="PTHR34314:SF6">
    <property type="entry name" value="DUF3782 DOMAIN-CONTAINING PROTEIN"/>
    <property type="match status" value="1"/>
</dbReference>
<dbReference type="InParanoid" id="D9PYZ0"/>
<dbReference type="OrthoDB" id="31513at2157"/>